<evidence type="ECO:0000313" key="2">
    <source>
        <dbReference type="EMBL" id="CAF4577136.1"/>
    </source>
</evidence>
<comment type="caution">
    <text evidence="3">The sequence shown here is derived from an EMBL/GenBank/DDBJ whole genome shotgun (WGS) entry which is preliminary data.</text>
</comment>
<evidence type="ECO:0000313" key="3">
    <source>
        <dbReference type="EMBL" id="CAF4583745.1"/>
    </source>
</evidence>
<evidence type="ECO:0000313" key="4">
    <source>
        <dbReference type="Proteomes" id="UP000681720"/>
    </source>
</evidence>
<accession>A0A8S2YW25</accession>
<protein>
    <submittedName>
        <fullName evidence="3">Uncharacterized protein</fullName>
    </submittedName>
</protein>
<reference evidence="3" key="1">
    <citation type="submission" date="2021-02" db="EMBL/GenBank/DDBJ databases">
        <authorList>
            <person name="Nowell W R."/>
        </authorList>
    </citation>
    <scope>NUCLEOTIDE SEQUENCE</scope>
</reference>
<organism evidence="3 4">
    <name type="scientific">Rotaria magnacalcarata</name>
    <dbReference type="NCBI Taxonomy" id="392030"/>
    <lineage>
        <taxon>Eukaryota</taxon>
        <taxon>Metazoa</taxon>
        <taxon>Spiralia</taxon>
        <taxon>Gnathifera</taxon>
        <taxon>Rotifera</taxon>
        <taxon>Eurotatoria</taxon>
        <taxon>Bdelloidea</taxon>
        <taxon>Philodinida</taxon>
        <taxon>Philodinidae</taxon>
        <taxon>Rotaria</taxon>
    </lineage>
</organism>
<dbReference type="AlphaFoldDB" id="A0A8S2YW25"/>
<gene>
    <name evidence="2" type="ORF">BYL167_LOCUS39167</name>
    <name evidence="3" type="ORF">GIL414_LOCUS38194</name>
</gene>
<evidence type="ECO:0000256" key="1">
    <source>
        <dbReference type="SAM" id="MobiDB-lite"/>
    </source>
</evidence>
<dbReference type="EMBL" id="CAJOBJ010100167">
    <property type="protein sequence ID" value="CAF4583745.1"/>
    <property type="molecule type" value="Genomic_DNA"/>
</dbReference>
<feature type="non-terminal residue" evidence="3">
    <location>
        <position position="1"/>
    </location>
</feature>
<name>A0A8S2YW25_9BILA</name>
<dbReference type="EMBL" id="CAJOBH010093512">
    <property type="protein sequence ID" value="CAF4577136.1"/>
    <property type="molecule type" value="Genomic_DNA"/>
</dbReference>
<sequence>MSVSSDPPELPPDSPGSSVSSRLQNEYDDLLRRAVVVVENGVKTNVTMNQSLFGPGRRATNKKNAPATDLIDLSSPNTHRTDMTQSEIETQRQQLSNIPSLNQLLSTAAFSINEQQKTDKQLMLSECDDPLVHQLFRYTESVSNELESKPITEKMDHWYLDLKKNLM</sequence>
<proteinExistence type="predicted"/>
<dbReference type="Proteomes" id="UP000681967">
    <property type="component" value="Unassembled WGS sequence"/>
</dbReference>
<dbReference type="Proteomes" id="UP000681720">
    <property type="component" value="Unassembled WGS sequence"/>
</dbReference>
<feature type="region of interest" description="Disordered" evidence="1">
    <location>
        <begin position="1"/>
        <end position="23"/>
    </location>
</feature>